<evidence type="ECO:0000313" key="2">
    <source>
        <dbReference type="EMBL" id="SEJ26548.1"/>
    </source>
</evidence>
<proteinExistence type="predicted"/>
<feature type="transmembrane region" description="Helical" evidence="1">
    <location>
        <begin position="42"/>
        <end position="60"/>
    </location>
</feature>
<gene>
    <name evidence="2" type="ORF">SAMN05421637_1378</name>
</gene>
<dbReference type="EMBL" id="FNZI01000002">
    <property type="protein sequence ID" value="SEJ26548.1"/>
    <property type="molecule type" value="Genomic_DNA"/>
</dbReference>
<dbReference type="Proteomes" id="UP000183315">
    <property type="component" value="Unassembled WGS sequence"/>
</dbReference>
<keyword evidence="1" id="KW-0472">Membrane</keyword>
<reference evidence="3" key="1">
    <citation type="submission" date="2016-10" db="EMBL/GenBank/DDBJ databases">
        <authorList>
            <person name="Varghese N."/>
        </authorList>
    </citation>
    <scope>NUCLEOTIDE SEQUENCE [LARGE SCALE GENOMIC DNA]</scope>
    <source>
        <strain evidence="3">DSM 24868</strain>
    </source>
</reference>
<dbReference type="STRING" id="1043493.SAMN05421637_1378"/>
<organism evidence="2 3">
    <name type="scientific">Demequina mangrovi</name>
    <dbReference type="NCBI Taxonomy" id="1043493"/>
    <lineage>
        <taxon>Bacteria</taxon>
        <taxon>Bacillati</taxon>
        <taxon>Actinomycetota</taxon>
        <taxon>Actinomycetes</taxon>
        <taxon>Micrococcales</taxon>
        <taxon>Demequinaceae</taxon>
        <taxon>Demequina</taxon>
    </lineage>
</organism>
<keyword evidence="1" id="KW-0812">Transmembrane</keyword>
<sequence length="517" mass="54165">MTPGPLAQALEAEADHRPASDDVDAVTERARRRALRGRRMRLLIWGAGGLALVVAAALALRTMDLGAEPPSPVAAPPAPTLYAEDLIGTVVERARGVDPARAAQAAVLCSVREGRNPWSSAEDVGVIEKACSAGWAADGPLIEVATDATDVRVSVGGGHAIVTVAWAVRNTGAAPLELDTAGVLISLTTDPDQVATDHRFGDHQYAGTSLWASNTQRFAALSGGARPVEVAPGGLVRGTTVFEATMPSAGARRDPVWDIAAGAEPTLGIQIRSQPFGLSTTRELFLETETTLADAGPGATADALVAGFTSRSPGEVRTGAQAVLLCEVPEHLRARASSDASRPYTWVEASCEPGWIPRVVLRDAGSLTLTQRGVAPSADWEVLNASGMTVQAADWQVVVEPRPESSRDDGESLALLGRTVVSRTSAWQADGTRAVLLDTTRMNRVVRAGESIDGHDPLFPGLLTSDEPIDVDAVVRAIRGGGTTTLQTMVPFLTDRSRVLVLETPLDYAGDSSLAPE</sequence>
<name>A0A1H6XBN0_9MICO</name>
<evidence type="ECO:0000256" key="1">
    <source>
        <dbReference type="SAM" id="Phobius"/>
    </source>
</evidence>
<keyword evidence="1" id="KW-1133">Transmembrane helix</keyword>
<accession>A0A1H6XBN0</accession>
<dbReference type="RefSeq" id="WP_042214192.1">
    <property type="nucleotide sequence ID" value="NZ_BBLU01000005.1"/>
</dbReference>
<dbReference type="AlphaFoldDB" id="A0A1H6XBN0"/>
<keyword evidence="3" id="KW-1185">Reference proteome</keyword>
<dbReference type="OrthoDB" id="5144998at2"/>
<protein>
    <submittedName>
        <fullName evidence="2">Uncharacterized protein</fullName>
    </submittedName>
</protein>
<evidence type="ECO:0000313" key="3">
    <source>
        <dbReference type="Proteomes" id="UP000183315"/>
    </source>
</evidence>